<dbReference type="EMBL" id="JBJQND010000011">
    <property type="protein sequence ID" value="KAL3862865.1"/>
    <property type="molecule type" value="Genomic_DNA"/>
</dbReference>
<dbReference type="PROSITE" id="PS50835">
    <property type="entry name" value="IG_LIKE"/>
    <property type="match status" value="3"/>
</dbReference>
<feature type="domain" description="Ig-like" evidence="8">
    <location>
        <begin position="183"/>
        <end position="279"/>
    </location>
</feature>
<dbReference type="InterPro" id="IPR007110">
    <property type="entry name" value="Ig-like_dom"/>
</dbReference>
<dbReference type="SMART" id="SM00408">
    <property type="entry name" value="IGc2"/>
    <property type="match status" value="3"/>
</dbReference>
<keyword evidence="5" id="KW-0393">Immunoglobulin domain</keyword>
<dbReference type="InterPro" id="IPR051275">
    <property type="entry name" value="Cell_adhesion_signaling"/>
</dbReference>
<evidence type="ECO:0000256" key="6">
    <source>
        <dbReference type="SAM" id="MobiDB-lite"/>
    </source>
</evidence>
<evidence type="ECO:0000259" key="8">
    <source>
        <dbReference type="PROSITE" id="PS50835"/>
    </source>
</evidence>
<dbReference type="PANTHER" id="PTHR11640:SF31">
    <property type="entry name" value="IRREGULAR CHIASM C-ROUGHEST PROTEIN-RELATED"/>
    <property type="match status" value="1"/>
</dbReference>
<keyword evidence="4" id="KW-0325">Glycoprotein</keyword>
<dbReference type="Pfam" id="PF00041">
    <property type="entry name" value="fn3"/>
    <property type="match status" value="1"/>
</dbReference>
<gene>
    <name evidence="10" type="ORF">ACJMK2_008811</name>
</gene>
<proteinExistence type="predicted"/>
<keyword evidence="11" id="KW-1185">Reference proteome</keyword>
<dbReference type="InterPro" id="IPR003961">
    <property type="entry name" value="FN3_dom"/>
</dbReference>
<dbReference type="Pfam" id="PF13895">
    <property type="entry name" value="Ig_2"/>
    <property type="match status" value="1"/>
</dbReference>
<dbReference type="SMART" id="SM00060">
    <property type="entry name" value="FN3"/>
    <property type="match status" value="1"/>
</dbReference>
<feature type="transmembrane region" description="Helical" evidence="7">
    <location>
        <begin position="515"/>
        <end position="538"/>
    </location>
</feature>
<feature type="domain" description="Ig-like" evidence="8">
    <location>
        <begin position="11"/>
        <end position="86"/>
    </location>
</feature>
<dbReference type="InterPro" id="IPR003598">
    <property type="entry name" value="Ig_sub2"/>
</dbReference>
<keyword evidence="2 7" id="KW-0472">Membrane</keyword>
<feature type="region of interest" description="Disordered" evidence="6">
    <location>
        <begin position="607"/>
        <end position="626"/>
    </location>
</feature>
<keyword evidence="7" id="KW-1133">Transmembrane helix</keyword>
<dbReference type="InterPro" id="IPR003599">
    <property type="entry name" value="Ig_sub"/>
</dbReference>
<feature type="domain" description="Ig-like" evidence="8">
    <location>
        <begin position="93"/>
        <end position="173"/>
    </location>
</feature>
<evidence type="ECO:0000256" key="7">
    <source>
        <dbReference type="SAM" id="Phobius"/>
    </source>
</evidence>
<evidence type="ECO:0000313" key="10">
    <source>
        <dbReference type="EMBL" id="KAL3862865.1"/>
    </source>
</evidence>
<dbReference type="Proteomes" id="UP001634394">
    <property type="component" value="Unassembled WGS sequence"/>
</dbReference>
<dbReference type="InterPro" id="IPR036179">
    <property type="entry name" value="Ig-like_dom_sf"/>
</dbReference>
<reference evidence="10 11" key="1">
    <citation type="submission" date="2024-11" db="EMBL/GenBank/DDBJ databases">
        <title>Chromosome-level genome assembly of the freshwater bivalve Anodonta woodiana.</title>
        <authorList>
            <person name="Chen X."/>
        </authorList>
    </citation>
    <scope>NUCLEOTIDE SEQUENCE [LARGE SCALE GENOMIC DNA]</scope>
    <source>
        <strain evidence="10">MN2024</strain>
        <tissue evidence="10">Gills</tissue>
    </source>
</reference>
<evidence type="ECO:0000256" key="5">
    <source>
        <dbReference type="ARBA" id="ARBA00023319"/>
    </source>
</evidence>
<evidence type="ECO:0000313" key="11">
    <source>
        <dbReference type="Proteomes" id="UP001634394"/>
    </source>
</evidence>
<dbReference type="AlphaFoldDB" id="A0ABD3VMP2"/>
<name>A0ABD3VMP2_SINWO</name>
<dbReference type="Pfam" id="PF13927">
    <property type="entry name" value="Ig_3"/>
    <property type="match status" value="1"/>
</dbReference>
<dbReference type="PROSITE" id="PS50853">
    <property type="entry name" value="FN3"/>
    <property type="match status" value="1"/>
</dbReference>
<dbReference type="GO" id="GO:0016020">
    <property type="term" value="C:membrane"/>
    <property type="evidence" value="ECO:0007669"/>
    <property type="project" value="UniProtKB-SubCell"/>
</dbReference>
<evidence type="ECO:0000259" key="9">
    <source>
        <dbReference type="PROSITE" id="PS50853"/>
    </source>
</evidence>
<dbReference type="CDD" id="cd00063">
    <property type="entry name" value="FN3"/>
    <property type="match status" value="1"/>
</dbReference>
<evidence type="ECO:0000256" key="2">
    <source>
        <dbReference type="ARBA" id="ARBA00023136"/>
    </source>
</evidence>
<evidence type="ECO:0000256" key="1">
    <source>
        <dbReference type="ARBA" id="ARBA00004479"/>
    </source>
</evidence>
<keyword evidence="3" id="KW-1015">Disulfide bond</keyword>
<dbReference type="SMART" id="SM00409">
    <property type="entry name" value="IG"/>
    <property type="match status" value="3"/>
</dbReference>
<dbReference type="PANTHER" id="PTHR11640">
    <property type="entry name" value="NEPHRIN"/>
    <property type="match status" value="1"/>
</dbReference>
<accession>A0ABD3VMP2</accession>
<feature type="non-terminal residue" evidence="10">
    <location>
        <position position="1"/>
    </location>
</feature>
<dbReference type="Gene3D" id="2.60.40.10">
    <property type="entry name" value="Immunoglobulins"/>
    <property type="match status" value="4"/>
</dbReference>
<dbReference type="InterPro" id="IPR036116">
    <property type="entry name" value="FN3_sf"/>
</dbReference>
<comment type="subcellular location">
    <subcellularLocation>
        <location evidence="1">Membrane</location>
        <topology evidence="1">Single-pass type I membrane protein</topology>
    </subcellularLocation>
</comment>
<evidence type="ECO:0000256" key="4">
    <source>
        <dbReference type="ARBA" id="ARBA00023180"/>
    </source>
</evidence>
<feature type="domain" description="Fibronectin type-III" evidence="9">
    <location>
        <begin position="404"/>
        <end position="502"/>
    </location>
</feature>
<organism evidence="10 11">
    <name type="scientific">Sinanodonta woodiana</name>
    <name type="common">Chinese pond mussel</name>
    <name type="synonym">Anodonta woodiana</name>
    <dbReference type="NCBI Taxonomy" id="1069815"/>
    <lineage>
        <taxon>Eukaryota</taxon>
        <taxon>Metazoa</taxon>
        <taxon>Spiralia</taxon>
        <taxon>Lophotrochozoa</taxon>
        <taxon>Mollusca</taxon>
        <taxon>Bivalvia</taxon>
        <taxon>Autobranchia</taxon>
        <taxon>Heteroconchia</taxon>
        <taxon>Palaeoheterodonta</taxon>
        <taxon>Unionida</taxon>
        <taxon>Unionoidea</taxon>
        <taxon>Unionidae</taxon>
        <taxon>Unioninae</taxon>
        <taxon>Sinanodonta</taxon>
    </lineage>
</organism>
<evidence type="ECO:0000256" key="3">
    <source>
        <dbReference type="ARBA" id="ARBA00023157"/>
    </source>
</evidence>
<dbReference type="SUPFAM" id="SSF48726">
    <property type="entry name" value="Immunoglobulin"/>
    <property type="match status" value="3"/>
</dbReference>
<sequence>GPDDRNVSLSPSNTLYQLTELSRLDVKCSATCEPRCHYQWSGPLVSHNDNMGWLSISQIQRDQNGSFACTVTNPKNPGKSATANFSLIVYYGPDANGLTLSPSNTSYQLIESSSFTVQCTANCVPQCNYQWIGPGISQNDNRGLLNVSEISRNQSGTFTCTVTNPKNPGKSVADSFLVIVYYPPVLTMKASNTSKGGRVVINCTASGVPDNYKFYKLTHKAPDESRTIVRELELTRVSNRDVSLTIEGATYQDTGLYVCKASNGIAYNSSGQLVMEDMVFIWITDQPVITSNTNDFVAEKGTSGQMYLEFYSGLSQSRVTWYIEINGTMELLQNSSNVVINLSEVTVEVKYYQMTVRLPGYNASLVVFDVAEAHFTSYKVEINNGLQEPVIVTLQLNPRGPPETPANLTVVPNSVTTNSLQLSWRAGFHGGASQTFVIEYREAGQTDWLNKTEPRGLVLYIILNTTIADLKDGTNYEFRIYSENVYNRSQISPVINETTKIVMKDELVNPNRSPVVIGAATGSALVLVIAIVIVGFYFNKRRQSINTSKKGLVDNPVYNSSGPLHDKSTNGSDTGVEYAAVVKPNKKGGQVDELNVYAQVNKTKDGKKKGDIYENATPAGRHNLNGNMYENSELKADENIYENPSEKAPKESLAKKDGLLYAELALDSPTTTNGKYVIRGLENHTQYADIAKRGEPLPDNEKET</sequence>
<protein>
    <submittedName>
        <fullName evidence="10">Uncharacterized protein</fullName>
    </submittedName>
</protein>
<dbReference type="SUPFAM" id="SSF49265">
    <property type="entry name" value="Fibronectin type III"/>
    <property type="match status" value="1"/>
</dbReference>
<keyword evidence="7" id="KW-0812">Transmembrane</keyword>
<comment type="caution">
    <text evidence="10">The sequence shown here is derived from an EMBL/GenBank/DDBJ whole genome shotgun (WGS) entry which is preliminary data.</text>
</comment>
<dbReference type="InterPro" id="IPR013783">
    <property type="entry name" value="Ig-like_fold"/>
</dbReference>